<protein>
    <submittedName>
        <fullName evidence="2">Acetyltransferase (GNAT) family</fullName>
    </submittedName>
</protein>
<dbReference type="InterPro" id="IPR052564">
    <property type="entry name" value="N-acetyltrans/Recomb-assoc"/>
</dbReference>
<keyword evidence="3" id="KW-1185">Reference proteome</keyword>
<dbReference type="STRING" id="213810.RUM_06980"/>
<dbReference type="Proteomes" id="UP000007054">
    <property type="component" value="Chromosome"/>
</dbReference>
<dbReference type="InterPro" id="IPR016181">
    <property type="entry name" value="Acyl_CoA_acyltransferase"/>
</dbReference>
<dbReference type="RefSeq" id="WP_015557810.1">
    <property type="nucleotide sequence ID" value="NC_021039.1"/>
</dbReference>
<proteinExistence type="predicted"/>
<dbReference type="AlphaFoldDB" id="D4LBA8"/>
<dbReference type="HOGENOM" id="CLU_087351_4_2_9"/>
<dbReference type="PANTHER" id="PTHR43451:SF1">
    <property type="entry name" value="ACETYLTRANSFERASE"/>
    <property type="match status" value="1"/>
</dbReference>
<sequence length="152" mass="17687">MSIKLAQEFDFDIVKKITHKTIKEIYPHYYSNGAVVFFLNHHNDENIMNDISNHNVFLCYNSEQNAVGTVTIKKNEICRLFVLPQYQGNGYGRELADYAETTIAKHYDEIILDASLSAKSIYLKRGYQEIGYHSIKTDNNDYLCYDVMKKQI</sequence>
<evidence type="ECO:0000259" key="1">
    <source>
        <dbReference type="PROSITE" id="PS51186"/>
    </source>
</evidence>
<dbReference type="Gene3D" id="3.40.630.30">
    <property type="match status" value="1"/>
</dbReference>
<dbReference type="GeneID" id="83155497"/>
<organism evidence="2 3">
    <name type="scientific">Ruminococcus champanellensis (strain DSM 18848 / JCM 17042 / KCTC 15320 / 18P13)</name>
    <dbReference type="NCBI Taxonomy" id="213810"/>
    <lineage>
        <taxon>Bacteria</taxon>
        <taxon>Bacillati</taxon>
        <taxon>Bacillota</taxon>
        <taxon>Clostridia</taxon>
        <taxon>Eubacteriales</taxon>
        <taxon>Oscillospiraceae</taxon>
        <taxon>Ruminococcus</taxon>
    </lineage>
</organism>
<feature type="domain" description="N-acetyltransferase" evidence="1">
    <location>
        <begin position="1"/>
        <end position="152"/>
    </location>
</feature>
<dbReference type="Pfam" id="PF13673">
    <property type="entry name" value="Acetyltransf_10"/>
    <property type="match status" value="1"/>
</dbReference>
<dbReference type="KEGG" id="rch:RUM_06980"/>
<keyword evidence="2" id="KW-0808">Transferase</keyword>
<dbReference type="InterPro" id="IPR000182">
    <property type="entry name" value="GNAT_dom"/>
</dbReference>
<accession>D4LBA8</accession>
<evidence type="ECO:0000313" key="3">
    <source>
        <dbReference type="Proteomes" id="UP000007054"/>
    </source>
</evidence>
<gene>
    <name evidence="2" type="ordered locus">RUM_06980</name>
</gene>
<dbReference type="GO" id="GO:0016747">
    <property type="term" value="F:acyltransferase activity, transferring groups other than amino-acyl groups"/>
    <property type="evidence" value="ECO:0007669"/>
    <property type="project" value="InterPro"/>
</dbReference>
<dbReference type="SUPFAM" id="SSF55729">
    <property type="entry name" value="Acyl-CoA N-acyltransferases (Nat)"/>
    <property type="match status" value="1"/>
</dbReference>
<reference evidence="2" key="2">
    <citation type="submission" date="2010-03" db="EMBL/GenBank/DDBJ databases">
        <authorList>
            <person name="Pajon A."/>
        </authorList>
    </citation>
    <scope>NUCLEOTIDE SEQUENCE</scope>
    <source>
        <strain evidence="2">Type strain: 18P13</strain>
    </source>
</reference>
<evidence type="ECO:0000313" key="2">
    <source>
        <dbReference type="EMBL" id="CBL16903.1"/>
    </source>
</evidence>
<dbReference type="PROSITE" id="PS51186">
    <property type="entry name" value="GNAT"/>
    <property type="match status" value="1"/>
</dbReference>
<dbReference type="PANTHER" id="PTHR43451">
    <property type="entry name" value="ACETYLTRANSFERASE (GNAT) FAMILY PROTEIN"/>
    <property type="match status" value="1"/>
</dbReference>
<dbReference type="CDD" id="cd04301">
    <property type="entry name" value="NAT_SF"/>
    <property type="match status" value="1"/>
</dbReference>
<dbReference type="EMBL" id="FP929052">
    <property type="protein sequence ID" value="CBL16903.1"/>
    <property type="molecule type" value="Genomic_DNA"/>
</dbReference>
<name>D4LBA8_RUMC1</name>
<reference evidence="2" key="1">
    <citation type="submission" date="2010-03" db="EMBL/GenBank/DDBJ databases">
        <title>The genome sequence of Ruminococcus sp. 18P13.</title>
        <authorList>
            <consortium name="metaHIT consortium -- http://www.metahit.eu/"/>
            <person name="Pajon A."/>
            <person name="Turner K."/>
            <person name="Parkhill J."/>
            <person name="Bernalier A."/>
        </authorList>
    </citation>
    <scope>NUCLEOTIDE SEQUENCE [LARGE SCALE GENOMIC DNA]</scope>
    <source>
        <strain evidence="2">Type strain: 18P13</strain>
    </source>
</reference>
<dbReference type="BioCyc" id="RCHA213810:RUM_RS03360-MONOMER"/>